<evidence type="ECO:0000256" key="1">
    <source>
        <dbReference type="SAM" id="MobiDB-lite"/>
    </source>
</evidence>
<dbReference type="Proteomes" id="UP000828390">
    <property type="component" value="Unassembled WGS sequence"/>
</dbReference>
<dbReference type="AlphaFoldDB" id="A0A9D4KDM4"/>
<dbReference type="EMBL" id="JAIWYP010000004">
    <property type="protein sequence ID" value="KAH3837603.1"/>
    <property type="molecule type" value="Genomic_DNA"/>
</dbReference>
<reference evidence="2" key="2">
    <citation type="submission" date="2020-11" db="EMBL/GenBank/DDBJ databases">
        <authorList>
            <person name="McCartney M.A."/>
            <person name="Auch B."/>
            <person name="Kono T."/>
            <person name="Mallez S."/>
            <person name="Becker A."/>
            <person name="Gohl D.M."/>
            <person name="Silverstein K.A.T."/>
            <person name="Koren S."/>
            <person name="Bechman K.B."/>
            <person name="Herman A."/>
            <person name="Abrahante J.E."/>
            <person name="Garbe J."/>
        </authorList>
    </citation>
    <scope>NUCLEOTIDE SEQUENCE</scope>
    <source>
        <strain evidence="2">Duluth1</strain>
        <tissue evidence="2">Whole animal</tissue>
    </source>
</reference>
<evidence type="ECO:0000313" key="2">
    <source>
        <dbReference type="EMBL" id="KAH3837603.1"/>
    </source>
</evidence>
<proteinExistence type="predicted"/>
<organism evidence="2 3">
    <name type="scientific">Dreissena polymorpha</name>
    <name type="common">Zebra mussel</name>
    <name type="synonym">Mytilus polymorpha</name>
    <dbReference type="NCBI Taxonomy" id="45954"/>
    <lineage>
        <taxon>Eukaryota</taxon>
        <taxon>Metazoa</taxon>
        <taxon>Spiralia</taxon>
        <taxon>Lophotrochozoa</taxon>
        <taxon>Mollusca</taxon>
        <taxon>Bivalvia</taxon>
        <taxon>Autobranchia</taxon>
        <taxon>Heteroconchia</taxon>
        <taxon>Euheterodonta</taxon>
        <taxon>Imparidentia</taxon>
        <taxon>Neoheterodontei</taxon>
        <taxon>Myida</taxon>
        <taxon>Dreissenoidea</taxon>
        <taxon>Dreissenidae</taxon>
        <taxon>Dreissena</taxon>
    </lineage>
</organism>
<gene>
    <name evidence="2" type="ORF">DPMN_111000</name>
</gene>
<accession>A0A9D4KDM4</accession>
<feature type="region of interest" description="Disordered" evidence="1">
    <location>
        <begin position="120"/>
        <end position="152"/>
    </location>
</feature>
<feature type="compositionally biased region" description="Basic and acidic residues" evidence="1">
    <location>
        <begin position="249"/>
        <end position="262"/>
    </location>
</feature>
<comment type="caution">
    <text evidence="2">The sequence shown here is derived from an EMBL/GenBank/DDBJ whole genome shotgun (WGS) entry which is preliminary data.</text>
</comment>
<name>A0A9D4KDM4_DREPO</name>
<feature type="compositionally biased region" description="Basic and acidic residues" evidence="1">
    <location>
        <begin position="190"/>
        <end position="215"/>
    </location>
</feature>
<feature type="compositionally biased region" description="Polar residues" evidence="1">
    <location>
        <begin position="229"/>
        <end position="240"/>
    </location>
</feature>
<feature type="compositionally biased region" description="Polar residues" evidence="1">
    <location>
        <begin position="178"/>
        <end position="189"/>
    </location>
</feature>
<protein>
    <submittedName>
        <fullName evidence="2">Uncharacterized protein</fullName>
    </submittedName>
</protein>
<reference evidence="2" key="1">
    <citation type="journal article" date="2019" name="bioRxiv">
        <title>The Genome of the Zebra Mussel, Dreissena polymorpha: A Resource for Invasive Species Research.</title>
        <authorList>
            <person name="McCartney M.A."/>
            <person name="Auch B."/>
            <person name="Kono T."/>
            <person name="Mallez S."/>
            <person name="Zhang Y."/>
            <person name="Obille A."/>
            <person name="Becker A."/>
            <person name="Abrahante J.E."/>
            <person name="Garbe J."/>
            <person name="Badalamenti J.P."/>
            <person name="Herman A."/>
            <person name="Mangelson H."/>
            <person name="Liachko I."/>
            <person name="Sullivan S."/>
            <person name="Sone E.D."/>
            <person name="Koren S."/>
            <person name="Silverstein K.A.T."/>
            <person name="Beckman K.B."/>
            <person name="Gohl D.M."/>
        </authorList>
    </citation>
    <scope>NUCLEOTIDE SEQUENCE</scope>
    <source>
        <strain evidence="2">Duluth1</strain>
        <tissue evidence="2">Whole animal</tissue>
    </source>
</reference>
<sequence length="269" mass="29676">MYIILVLKEVSKLLVDKGARPRIKTTASSEVHGYKERFELSEEHAKYGKFLRRNFVPLNQDNRLSEKFGFSPMKGNVGIITSLVDKPEPEISILRALTPKNDGLKITTAQRDKGSAFVTVMKSDDEKQDHSDDLNKMSSGKSKPSVSSGLGSSVFQQGVDKAYGKELAQAKSIDKPTVTMSQRGNSHTTEGQRKRGVIENPSKDKRGIKNMEPIRPRSPLASNHPPESPVQSKSFQQHGQTLDAVASHPDSKNKVRSSKAENEGTVMTC</sequence>
<keyword evidence="3" id="KW-1185">Reference proteome</keyword>
<feature type="region of interest" description="Disordered" evidence="1">
    <location>
        <begin position="168"/>
        <end position="269"/>
    </location>
</feature>
<feature type="compositionally biased region" description="Basic and acidic residues" evidence="1">
    <location>
        <begin position="122"/>
        <end position="135"/>
    </location>
</feature>
<feature type="compositionally biased region" description="Low complexity" evidence="1">
    <location>
        <begin position="136"/>
        <end position="152"/>
    </location>
</feature>
<evidence type="ECO:0000313" key="3">
    <source>
        <dbReference type="Proteomes" id="UP000828390"/>
    </source>
</evidence>